<dbReference type="PROSITE" id="PS50043">
    <property type="entry name" value="HTH_LUXR_2"/>
    <property type="match status" value="1"/>
</dbReference>
<dbReference type="InterPro" id="IPR036388">
    <property type="entry name" value="WH-like_DNA-bd_sf"/>
</dbReference>
<dbReference type="SMART" id="SM00421">
    <property type="entry name" value="HTH_LUXR"/>
    <property type="match status" value="1"/>
</dbReference>
<dbReference type="InterPro" id="IPR000792">
    <property type="entry name" value="Tscrpt_reg_LuxR_C"/>
</dbReference>
<feature type="domain" description="HTH luxR-type" evidence="5">
    <location>
        <begin position="854"/>
        <end position="919"/>
    </location>
</feature>
<dbReference type="SUPFAM" id="SSF48452">
    <property type="entry name" value="TPR-like"/>
    <property type="match status" value="1"/>
</dbReference>
<dbReference type="Proteomes" id="UP000515947">
    <property type="component" value="Chromosome"/>
</dbReference>
<dbReference type="GO" id="GO:0006355">
    <property type="term" value="P:regulation of DNA-templated transcription"/>
    <property type="evidence" value="ECO:0007669"/>
    <property type="project" value="InterPro"/>
</dbReference>
<accession>A0A7G9RAL6</accession>
<evidence type="ECO:0000259" key="5">
    <source>
        <dbReference type="PROSITE" id="PS50043"/>
    </source>
</evidence>
<feature type="region of interest" description="Disordered" evidence="4">
    <location>
        <begin position="833"/>
        <end position="860"/>
    </location>
</feature>
<evidence type="ECO:0000256" key="3">
    <source>
        <dbReference type="ARBA" id="ARBA00023163"/>
    </source>
</evidence>
<keyword evidence="1" id="KW-0805">Transcription regulation</keyword>
<evidence type="ECO:0000256" key="2">
    <source>
        <dbReference type="ARBA" id="ARBA00023125"/>
    </source>
</evidence>
<name>A0A7G9RAL6_9ACTN</name>
<keyword evidence="3" id="KW-0804">Transcription</keyword>
<dbReference type="InterPro" id="IPR041617">
    <property type="entry name" value="TPR_MalT"/>
</dbReference>
<dbReference type="InterPro" id="IPR027417">
    <property type="entry name" value="P-loop_NTPase"/>
</dbReference>
<gene>
    <name evidence="6" type="ORF">H9L09_19700</name>
</gene>
<dbReference type="SUPFAM" id="SSF46894">
    <property type="entry name" value="C-terminal effector domain of the bipartite response regulators"/>
    <property type="match status" value="1"/>
</dbReference>
<keyword evidence="2" id="KW-0238">DNA-binding</keyword>
<dbReference type="InterPro" id="IPR011990">
    <property type="entry name" value="TPR-like_helical_dom_sf"/>
</dbReference>
<dbReference type="InterPro" id="IPR016032">
    <property type="entry name" value="Sig_transdc_resp-reg_C-effctor"/>
</dbReference>
<keyword evidence="7" id="KW-1185">Reference proteome</keyword>
<evidence type="ECO:0000256" key="4">
    <source>
        <dbReference type="SAM" id="MobiDB-lite"/>
    </source>
</evidence>
<proteinExistence type="predicted"/>
<dbReference type="Gene3D" id="1.25.40.10">
    <property type="entry name" value="Tetratricopeptide repeat domain"/>
    <property type="match status" value="1"/>
</dbReference>
<dbReference type="AlphaFoldDB" id="A0A7G9RAL6"/>
<dbReference type="Pfam" id="PF17874">
    <property type="entry name" value="TPR_MalT"/>
    <property type="match status" value="1"/>
</dbReference>
<feature type="compositionally biased region" description="Pro residues" evidence="4">
    <location>
        <begin position="845"/>
        <end position="857"/>
    </location>
</feature>
<dbReference type="PANTHER" id="PTHR44688:SF16">
    <property type="entry name" value="DNA-BINDING TRANSCRIPTIONAL ACTIVATOR DEVR_DOSR"/>
    <property type="match status" value="1"/>
</dbReference>
<dbReference type="InterPro" id="IPR059106">
    <property type="entry name" value="WHD_MalT"/>
</dbReference>
<organism evidence="6 7">
    <name type="scientific">Nocardioides mesophilus</name>
    <dbReference type="NCBI Taxonomy" id="433659"/>
    <lineage>
        <taxon>Bacteria</taxon>
        <taxon>Bacillati</taxon>
        <taxon>Actinomycetota</taxon>
        <taxon>Actinomycetes</taxon>
        <taxon>Propionibacteriales</taxon>
        <taxon>Nocardioidaceae</taxon>
        <taxon>Nocardioides</taxon>
    </lineage>
</organism>
<dbReference type="PANTHER" id="PTHR44688">
    <property type="entry name" value="DNA-BINDING TRANSCRIPTIONAL ACTIVATOR DEVR_DOSR"/>
    <property type="match status" value="1"/>
</dbReference>
<dbReference type="Gene3D" id="1.10.10.10">
    <property type="entry name" value="Winged helix-like DNA-binding domain superfamily/Winged helix DNA-binding domain"/>
    <property type="match status" value="1"/>
</dbReference>
<evidence type="ECO:0000313" key="6">
    <source>
        <dbReference type="EMBL" id="QNN52641.1"/>
    </source>
</evidence>
<reference evidence="6 7" key="1">
    <citation type="submission" date="2020-08" db="EMBL/GenBank/DDBJ databases">
        <title>Genome sequence of Nocardioides mesophilus KACC 16243T.</title>
        <authorList>
            <person name="Hyun D.-W."/>
            <person name="Bae J.-W."/>
        </authorList>
    </citation>
    <scope>NUCLEOTIDE SEQUENCE [LARGE SCALE GENOMIC DNA]</scope>
    <source>
        <strain evidence="6 7">KACC 16243</strain>
    </source>
</reference>
<dbReference type="KEGG" id="nmes:H9L09_19700"/>
<evidence type="ECO:0000256" key="1">
    <source>
        <dbReference type="ARBA" id="ARBA00023015"/>
    </source>
</evidence>
<dbReference type="EMBL" id="CP060713">
    <property type="protein sequence ID" value="QNN52641.1"/>
    <property type="molecule type" value="Genomic_DNA"/>
</dbReference>
<dbReference type="GO" id="GO:0003677">
    <property type="term" value="F:DNA binding"/>
    <property type="evidence" value="ECO:0007669"/>
    <property type="project" value="UniProtKB-KW"/>
</dbReference>
<evidence type="ECO:0000313" key="7">
    <source>
        <dbReference type="Proteomes" id="UP000515947"/>
    </source>
</evidence>
<sequence>MSDALVATKLLPPLLRHDRVPRPRLAGPLARASDAALTVVSAPAGFGKTSLVATWVADSGHASAWVSLDERDRQPAAFWSYVLSALERAVAGSAAAALTLWQSGRAPVERVLGGVVNELSVHDGDVVLVLDDYHLADGPDVAAGMSFLVDHLPPQLHLVISTRADPGLPLPRLRARGELVEIRAAELRFDLDEVAAYFNDLNGLGLPDEAVVALEARTEGWVAALQLAALSLRDRTDASAFVAEFTGDDRYVVDYLVEEVLDRQPEPVRRFLLDTSILRRLTAPLCDAVQDGTDRQPVETNGTKRAGGSRAMLDLLDRRNLFLIPLDDNRRWYRYHHLFADVLHAHLTLERPEEIAELHRRASRWYADNGDVEEAVRHALSAGDTDTAADLVEHALPELRRQRREQLLRRWADEIPGQALRNRPVLAIGLVGGLMASNDFDDVERRLEQVEDMLAGPPSELVTADPAALARVPAETEMYRAALSLVRGDPVATIARAERAAAAAPEGDDLTRASTAALRGLASWASGDIVAAHTAYLGATAALTREGYIADALGSTLAIADMELALGRLHDADRTLQDGLKLADRHRPDGGSPMRGTSDMLVAQARAAWHRDDLAAAADLLRRADDLGESAGLPQNPYRWRVAMARLRAAQRDWATALELLDEAERVYVGDFSPPVHPIHASRARVLIARGDLTGALEWARRYNVHDDDDLTYLREYEHVTLARLMLAQHRVTDSPVELQNATALLDRLLAAAEAGNRAGTVIEVEVLRAAAHHTAGDNQAGRRALEHAVDLAEPQGWTRFLIDAAPALADLVSGLAAQRPGSEYLHALLTSSRETPSPSNTAAPPAPEPAPTPQPLLDPLSDRELDVLRLLGSDLDGPAIAREMIVSLNTVRTHTKRIYTKLGVNNRRAAVSRAHQLGLLARTRRR</sequence>
<dbReference type="SUPFAM" id="SSF52540">
    <property type="entry name" value="P-loop containing nucleoside triphosphate hydrolases"/>
    <property type="match status" value="1"/>
</dbReference>
<dbReference type="Pfam" id="PF00196">
    <property type="entry name" value="GerE"/>
    <property type="match status" value="1"/>
</dbReference>
<protein>
    <submittedName>
        <fullName evidence="6">Helix-turn-helix transcriptional regulator</fullName>
    </submittedName>
</protein>
<dbReference type="Pfam" id="PF25873">
    <property type="entry name" value="WHD_MalT"/>
    <property type="match status" value="1"/>
</dbReference>
<dbReference type="CDD" id="cd06170">
    <property type="entry name" value="LuxR_C_like"/>
    <property type="match status" value="1"/>
</dbReference>